<feature type="transmembrane region" description="Helical" evidence="1">
    <location>
        <begin position="287"/>
        <end position="307"/>
    </location>
</feature>
<dbReference type="Proteomes" id="UP000807850">
    <property type="component" value="Unassembled WGS sequence"/>
</dbReference>
<feature type="transmembrane region" description="Helical" evidence="1">
    <location>
        <begin position="120"/>
        <end position="140"/>
    </location>
</feature>
<reference evidence="2" key="1">
    <citation type="submission" date="2020-07" db="EMBL/GenBank/DDBJ databases">
        <title>Huge and variable diversity of episymbiotic CPR bacteria and DPANN archaea in groundwater ecosystems.</title>
        <authorList>
            <person name="He C.Y."/>
            <person name="Keren R."/>
            <person name="Whittaker M."/>
            <person name="Farag I.F."/>
            <person name="Doudna J."/>
            <person name="Cate J.H.D."/>
            <person name="Banfield J.F."/>
        </authorList>
    </citation>
    <scope>NUCLEOTIDE SEQUENCE</scope>
    <source>
        <strain evidence="2">NC_groundwater_928_Pr1_S-0.2um_72_17</strain>
    </source>
</reference>
<evidence type="ECO:0000313" key="3">
    <source>
        <dbReference type="Proteomes" id="UP000807850"/>
    </source>
</evidence>
<feature type="transmembrane region" description="Helical" evidence="1">
    <location>
        <begin position="205"/>
        <end position="231"/>
    </location>
</feature>
<evidence type="ECO:0000313" key="2">
    <source>
        <dbReference type="EMBL" id="MBI3540318.1"/>
    </source>
</evidence>
<sequence length="592" mass="63413">ARGILRTGLPTLPSGALYWRAPLYHYLAAPLAAGADWLPRVLSILCAAVTGLILVRIGREIAGRSVAWLAGALFAVSLIEISLAREIRMYSLYQPLALLAFLLLHRFWATGDLRWGWRSALVILLSLTCHELAVTLALLYLPIAVRHARPRVWAFAIGAVACFGLLHVGYRRLLASTFCPGPGAIDPGDVIPNAPFRTLITTHPLAFAPSMLGVAGVALIVGVPVVVMALVTRRVTRELYPLRRIAAAAAVTAALAAAGFALAGVAAGILVLVALERRELLPGRSGAIVFAIVAGWVLALAALWLAIGRAHGLTTPDLLLGMTRWPGRLVRLLLWPPAFAVATGACALAVAWRAWQGRGSESLRFTVIAIAWLVVSRGVLGDRTQIRYLVDVWPLGELVAAAGVIALVQRARRAGRAPALALGAAMIVAALMLPGTSPADIVGFLSRGPGARTAAADRLDTPAADLRGASAWLAPRLRPDDFVIASDWLSTYCYVGRVDGWLRAEDYVWQSRPVGSVLRDCYLGARVLPDLGSLLDVARDHPLWIVAGGEELDGSASRLFPPDVRAWLLRRQPAFVAADRETRVYRIDAAAR</sequence>
<dbReference type="EMBL" id="JACQAY010000285">
    <property type="protein sequence ID" value="MBI3540318.1"/>
    <property type="molecule type" value="Genomic_DNA"/>
</dbReference>
<dbReference type="AlphaFoldDB" id="A0A9D6LBY1"/>
<accession>A0A9D6LBY1</accession>
<proteinExistence type="predicted"/>
<name>A0A9D6LBY1_UNCEI</name>
<feature type="transmembrane region" description="Helical" evidence="1">
    <location>
        <begin position="152"/>
        <end position="170"/>
    </location>
</feature>
<keyword evidence="1" id="KW-1133">Transmembrane helix</keyword>
<feature type="transmembrane region" description="Helical" evidence="1">
    <location>
        <begin position="90"/>
        <end position="108"/>
    </location>
</feature>
<feature type="transmembrane region" description="Helical" evidence="1">
    <location>
        <begin position="251"/>
        <end position="275"/>
    </location>
</feature>
<organism evidence="2 3">
    <name type="scientific">Eiseniibacteriota bacterium</name>
    <dbReference type="NCBI Taxonomy" id="2212470"/>
    <lineage>
        <taxon>Bacteria</taxon>
        <taxon>Candidatus Eiseniibacteriota</taxon>
    </lineage>
</organism>
<comment type="caution">
    <text evidence="2">The sequence shown here is derived from an EMBL/GenBank/DDBJ whole genome shotgun (WGS) entry which is preliminary data.</text>
</comment>
<feature type="transmembrane region" description="Helical" evidence="1">
    <location>
        <begin position="67"/>
        <end position="84"/>
    </location>
</feature>
<protein>
    <submittedName>
        <fullName evidence="2">Glycosyltransferase family 39 protein</fullName>
    </submittedName>
</protein>
<keyword evidence="1" id="KW-0812">Transmembrane</keyword>
<gene>
    <name evidence="2" type="ORF">HY076_08615</name>
</gene>
<feature type="transmembrane region" description="Helical" evidence="1">
    <location>
        <begin position="332"/>
        <end position="351"/>
    </location>
</feature>
<keyword evidence="1" id="KW-0472">Membrane</keyword>
<feature type="transmembrane region" description="Helical" evidence="1">
    <location>
        <begin position="419"/>
        <end position="437"/>
    </location>
</feature>
<evidence type="ECO:0000256" key="1">
    <source>
        <dbReference type="SAM" id="Phobius"/>
    </source>
</evidence>
<feature type="transmembrane region" description="Helical" evidence="1">
    <location>
        <begin position="363"/>
        <end position="380"/>
    </location>
</feature>
<feature type="non-terminal residue" evidence="2">
    <location>
        <position position="1"/>
    </location>
</feature>